<accession>A0A8S5PMM7</accession>
<organism evidence="2">
    <name type="scientific">Siphoviridae sp. ctbLB3</name>
    <dbReference type="NCBI Taxonomy" id="2825565"/>
    <lineage>
        <taxon>Viruses</taxon>
        <taxon>Duplodnaviria</taxon>
        <taxon>Heunggongvirae</taxon>
        <taxon>Uroviricota</taxon>
        <taxon>Caudoviricetes</taxon>
    </lineage>
</organism>
<proteinExistence type="predicted"/>
<sequence>MKDILAEFANILKAVGEQPMLELTKNWWIKLCVGIAILALTILPYLPEIIRAIRGQ</sequence>
<protein>
    <submittedName>
        <fullName evidence="2">Uncharacterized protein</fullName>
    </submittedName>
</protein>
<keyword evidence="1" id="KW-0812">Transmembrane</keyword>
<reference evidence="2" key="1">
    <citation type="journal article" date="2021" name="Proc. Natl. Acad. Sci. U.S.A.">
        <title>A Catalog of Tens of Thousands of Viruses from Human Metagenomes Reveals Hidden Associations with Chronic Diseases.</title>
        <authorList>
            <person name="Tisza M.J."/>
            <person name="Buck C.B."/>
        </authorList>
    </citation>
    <scope>NUCLEOTIDE SEQUENCE</scope>
    <source>
        <strain evidence="2">CtbLB3</strain>
    </source>
</reference>
<keyword evidence="1" id="KW-0472">Membrane</keyword>
<feature type="transmembrane region" description="Helical" evidence="1">
    <location>
        <begin position="27"/>
        <end position="46"/>
    </location>
</feature>
<evidence type="ECO:0000313" key="2">
    <source>
        <dbReference type="EMBL" id="DAE08000.1"/>
    </source>
</evidence>
<name>A0A8S5PMM7_9CAUD</name>
<dbReference type="EMBL" id="BK015460">
    <property type="protein sequence ID" value="DAE08000.1"/>
    <property type="molecule type" value="Genomic_DNA"/>
</dbReference>
<keyword evidence="1" id="KW-1133">Transmembrane helix</keyword>
<evidence type="ECO:0000256" key="1">
    <source>
        <dbReference type="SAM" id="Phobius"/>
    </source>
</evidence>